<feature type="domain" description="HTH marR-type" evidence="1">
    <location>
        <begin position="4"/>
        <end position="38"/>
    </location>
</feature>
<comment type="caution">
    <text evidence="2">The sequence shown here is derived from an EMBL/GenBank/DDBJ whole genome shotgun (WGS) entry which is preliminary data.</text>
</comment>
<evidence type="ECO:0000313" key="2">
    <source>
        <dbReference type="EMBL" id="MCC2749118.1"/>
    </source>
</evidence>
<evidence type="ECO:0000313" key="3">
    <source>
        <dbReference type="Proteomes" id="UP001197847"/>
    </source>
</evidence>
<dbReference type="Proteomes" id="UP001197847">
    <property type="component" value="Unassembled WGS sequence"/>
</dbReference>
<evidence type="ECO:0000259" key="1">
    <source>
        <dbReference type="Pfam" id="PF12802"/>
    </source>
</evidence>
<dbReference type="InterPro" id="IPR000835">
    <property type="entry name" value="HTH_MarR-typ"/>
</dbReference>
<organism evidence="2 3">
    <name type="scientific">Agathobacter rectalis</name>
    <dbReference type="NCBI Taxonomy" id="39491"/>
    <lineage>
        <taxon>Bacteria</taxon>
        <taxon>Bacillati</taxon>
        <taxon>Bacillota</taxon>
        <taxon>Clostridia</taxon>
        <taxon>Lachnospirales</taxon>
        <taxon>Lachnospiraceae</taxon>
        <taxon>Agathobacter</taxon>
    </lineage>
</organism>
<reference evidence="2" key="1">
    <citation type="submission" date="2021-10" db="EMBL/GenBank/DDBJ databases">
        <title>Collection of gut derived symbiotic bacterial strains cultured from healthy donors.</title>
        <authorList>
            <person name="Lin H."/>
            <person name="Littmann E."/>
            <person name="Claire K."/>
            <person name="Pamer E."/>
        </authorList>
    </citation>
    <scope>NUCLEOTIDE SEQUENCE</scope>
    <source>
        <strain evidence="2">MSK.22.92</strain>
    </source>
</reference>
<dbReference type="SUPFAM" id="SSF46785">
    <property type="entry name" value="Winged helix' DNA-binding domain"/>
    <property type="match status" value="1"/>
</dbReference>
<dbReference type="AlphaFoldDB" id="A0AAW4WR96"/>
<dbReference type="RefSeq" id="WP_306783849.1">
    <property type="nucleotide sequence ID" value="NZ_JAJFBX010000574.1"/>
</dbReference>
<name>A0AAW4WR96_9FIRM</name>
<dbReference type="EMBL" id="JAJFBX010000574">
    <property type="protein sequence ID" value="MCC2749118.1"/>
    <property type="molecule type" value="Genomic_DNA"/>
</dbReference>
<dbReference type="GO" id="GO:0003700">
    <property type="term" value="F:DNA-binding transcription factor activity"/>
    <property type="evidence" value="ECO:0007669"/>
    <property type="project" value="InterPro"/>
</dbReference>
<proteinExistence type="predicted"/>
<dbReference type="InterPro" id="IPR036390">
    <property type="entry name" value="WH_DNA-bd_sf"/>
</dbReference>
<accession>A0AAW4WR96</accession>
<sequence length="38" mass="4154">MNRALVLEAIANHPPLSRADLAKMLHLTKATVSTIVQE</sequence>
<dbReference type="Pfam" id="PF12802">
    <property type="entry name" value="MarR_2"/>
    <property type="match status" value="1"/>
</dbReference>
<dbReference type="InterPro" id="IPR036388">
    <property type="entry name" value="WH-like_DNA-bd_sf"/>
</dbReference>
<protein>
    <submittedName>
        <fullName evidence="2">MarR family transcriptional regulator</fullName>
    </submittedName>
</protein>
<dbReference type="Gene3D" id="1.10.10.10">
    <property type="entry name" value="Winged helix-like DNA-binding domain superfamily/Winged helix DNA-binding domain"/>
    <property type="match status" value="1"/>
</dbReference>
<feature type="non-terminal residue" evidence="2">
    <location>
        <position position="38"/>
    </location>
</feature>
<gene>
    <name evidence="2" type="ORF">LK487_19290</name>
</gene>